<dbReference type="Proteomes" id="UP000265520">
    <property type="component" value="Unassembled WGS sequence"/>
</dbReference>
<dbReference type="AlphaFoldDB" id="A0A392U1D0"/>
<sequence>MRPGASLPYKALKGVIPALV</sequence>
<evidence type="ECO:0000313" key="2">
    <source>
        <dbReference type="Proteomes" id="UP000265520"/>
    </source>
</evidence>
<accession>A0A392U1D0</accession>
<dbReference type="EMBL" id="LXQA010710989">
    <property type="protein sequence ID" value="MCI67179.1"/>
    <property type="molecule type" value="Genomic_DNA"/>
</dbReference>
<organism evidence="1 2">
    <name type="scientific">Trifolium medium</name>
    <dbReference type="NCBI Taxonomy" id="97028"/>
    <lineage>
        <taxon>Eukaryota</taxon>
        <taxon>Viridiplantae</taxon>
        <taxon>Streptophyta</taxon>
        <taxon>Embryophyta</taxon>
        <taxon>Tracheophyta</taxon>
        <taxon>Spermatophyta</taxon>
        <taxon>Magnoliopsida</taxon>
        <taxon>eudicotyledons</taxon>
        <taxon>Gunneridae</taxon>
        <taxon>Pentapetalae</taxon>
        <taxon>rosids</taxon>
        <taxon>fabids</taxon>
        <taxon>Fabales</taxon>
        <taxon>Fabaceae</taxon>
        <taxon>Papilionoideae</taxon>
        <taxon>50 kb inversion clade</taxon>
        <taxon>NPAAA clade</taxon>
        <taxon>Hologalegina</taxon>
        <taxon>IRL clade</taxon>
        <taxon>Trifolieae</taxon>
        <taxon>Trifolium</taxon>
    </lineage>
</organism>
<name>A0A392U1D0_9FABA</name>
<protein>
    <submittedName>
        <fullName evidence="1">Uncharacterized protein</fullName>
    </submittedName>
</protein>
<reference evidence="1 2" key="1">
    <citation type="journal article" date="2018" name="Front. Plant Sci.">
        <title>Red Clover (Trifolium pratense) and Zigzag Clover (T. medium) - A Picture of Genomic Similarities and Differences.</title>
        <authorList>
            <person name="Dluhosova J."/>
            <person name="Istvanek J."/>
            <person name="Nedelnik J."/>
            <person name="Repkova J."/>
        </authorList>
    </citation>
    <scope>NUCLEOTIDE SEQUENCE [LARGE SCALE GENOMIC DNA]</scope>
    <source>
        <strain evidence="2">cv. 10/8</strain>
        <tissue evidence="1">Leaf</tissue>
    </source>
</reference>
<feature type="non-terminal residue" evidence="1">
    <location>
        <position position="20"/>
    </location>
</feature>
<keyword evidence="2" id="KW-1185">Reference proteome</keyword>
<comment type="caution">
    <text evidence="1">The sequence shown here is derived from an EMBL/GenBank/DDBJ whole genome shotgun (WGS) entry which is preliminary data.</text>
</comment>
<proteinExistence type="predicted"/>
<evidence type="ECO:0000313" key="1">
    <source>
        <dbReference type="EMBL" id="MCI67179.1"/>
    </source>
</evidence>